<proteinExistence type="inferred from homology"/>
<organism evidence="4 5">
    <name type="scientific">Diploptera punctata</name>
    <name type="common">Pacific beetle cockroach</name>
    <dbReference type="NCBI Taxonomy" id="6984"/>
    <lineage>
        <taxon>Eukaryota</taxon>
        <taxon>Metazoa</taxon>
        <taxon>Ecdysozoa</taxon>
        <taxon>Arthropoda</taxon>
        <taxon>Hexapoda</taxon>
        <taxon>Insecta</taxon>
        <taxon>Pterygota</taxon>
        <taxon>Neoptera</taxon>
        <taxon>Polyneoptera</taxon>
        <taxon>Dictyoptera</taxon>
        <taxon>Blattodea</taxon>
        <taxon>Blaberoidea</taxon>
        <taxon>Blaberidae</taxon>
        <taxon>Diplopterinae</taxon>
        <taxon>Diploptera</taxon>
    </lineage>
</organism>
<dbReference type="GO" id="GO:0005829">
    <property type="term" value="C:cytosol"/>
    <property type="evidence" value="ECO:0007669"/>
    <property type="project" value="TreeGrafter"/>
</dbReference>
<dbReference type="GO" id="GO:0005634">
    <property type="term" value="C:nucleus"/>
    <property type="evidence" value="ECO:0007669"/>
    <property type="project" value="TreeGrafter"/>
</dbReference>
<name>A0AAD7Z6A7_DIPPU</name>
<dbReference type="Proteomes" id="UP001233999">
    <property type="component" value="Unassembled WGS sequence"/>
</dbReference>
<evidence type="ECO:0008006" key="6">
    <source>
        <dbReference type="Google" id="ProtNLM"/>
    </source>
</evidence>
<evidence type="ECO:0000256" key="3">
    <source>
        <dbReference type="SAM" id="MobiDB-lite"/>
    </source>
</evidence>
<dbReference type="PANTHER" id="PTHR12634">
    <property type="entry name" value="SIT4 YEAST -ASSOCIATING PROTEIN-RELATED"/>
    <property type="match status" value="1"/>
</dbReference>
<accession>A0AAD7Z6A7</accession>
<keyword evidence="5" id="KW-1185">Reference proteome</keyword>
<dbReference type="InterPro" id="IPR016024">
    <property type="entry name" value="ARM-type_fold"/>
</dbReference>
<feature type="compositionally biased region" description="Acidic residues" evidence="3">
    <location>
        <begin position="658"/>
        <end position="671"/>
    </location>
</feature>
<protein>
    <recommendedName>
        <fullName evidence="6">Serine/threonine-protein phosphatase 6 regulatory subunit 3</fullName>
    </recommendedName>
</protein>
<dbReference type="AlphaFoldDB" id="A0AAD7Z6A7"/>
<feature type="region of interest" description="Disordered" evidence="3">
    <location>
        <begin position="654"/>
        <end position="684"/>
    </location>
</feature>
<evidence type="ECO:0000256" key="1">
    <source>
        <dbReference type="ARBA" id="ARBA00006180"/>
    </source>
</evidence>
<gene>
    <name evidence="4" type="ORF">L9F63_008203</name>
</gene>
<sequence>MFWKFNHASSPHIETLLNKEDVTLHELMDEEDVLQECKVQNKKLIDYLVRPDVMEELVTLTTVEPSGEVDERARYKYPNIACELLTCDVPALNERLAGDEALLGKLYAFLESDRPLNPLLASFFSKTIGVLVSRKTEQNWYSYQFTCLQVLEFLKSKENCISLLLKHLGTSAIMDLMLKLITHVEGVEMKQNILNWLDSQRVVQCLVGLLDPSVDSERHCNAAQLLCDVIKMSREYQHTSTERTDPDPILNTLEAPETVTQLLDHMLGKEKSESSIVGGISVLLTLLDCSKPINIYGNSAGSSAGNGQIEEVSTGENEQPSKVVLSTTAAILPRLRDFHNLLLDPPHKSPVKTTAGTLDPPLGNTRLQVAKLIAALVATNNPDVNKELANLGTIEVLLDLFFRYTWNNFLHSQVEQCIAFALNSELIICTGTEAKSAHLKEIFLKCKLIQRILDAWEDNETEQSRTGGLRKGYMGHLIKIANHIAQQSEKGPLGNFIKEHVAAETVTAWEAFVTNTLAETNKTHQICLGGTNPVHSSSEDDDGDYRDIPFPQDAALQQVFSDYQIQQMSPQFIENYGFHDDDEFTDGEDTLHASVDRLTSMTFSLSEEELGRQAEQFKQVCAQKVHTLNDGEEDIWDDREQELTFQTVIDTRTRVWQGEDDGGNSSSDEEERAGPEGREEVHMEVDSTDAWATADVPSEAAVAPVAVDASDPWGNTNEPTPALGPTVPDEGGWANFESAGFADFEANFGTPTATDINSIKSTTDNKLEAEKTDGSVSSTILTEGTTMIAIPDTANMAEKGPAGRLLEQDSKLTSDRVTQTLVPEK</sequence>
<reference evidence="4" key="1">
    <citation type="journal article" date="2023" name="IScience">
        <title>Live-bearing cockroach genome reveals convergent evolutionary mechanisms linked to viviparity in insects and beyond.</title>
        <authorList>
            <person name="Fouks B."/>
            <person name="Harrison M.C."/>
            <person name="Mikhailova A.A."/>
            <person name="Marchal E."/>
            <person name="English S."/>
            <person name="Carruthers M."/>
            <person name="Jennings E.C."/>
            <person name="Chiamaka E.L."/>
            <person name="Frigard R.A."/>
            <person name="Pippel M."/>
            <person name="Attardo G.M."/>
            <person name="Benoit J.B."/>
            <person name="Bornberg-Bauer E."/>
            <person name="Tobe S.S."/>
        </authorList>
    </citation>
    <scope>NUCLEOTIDE SEQUENCE</scope>
    <source>
        <strain evidence="4">Stay&amp;Tobe</strain>
    </source>
</reference>
<feature type="compositionally biased region" description="Polar residues" evidence="3">
    <location>
        <begin position="815"/>
        <end position="825"/>
    </location>
</feature>
<evidence type="ECO:0000256" key="2">
    <source>
        <dbReference type="ARBA" id="ARBA00023306"/>
    </source>
</evidence>
<evidence type="ECO:0000313" key="5">
    <source>
        <dbReference type="Proteomes" id="UP001233999"/>
    </source>
</evidence>
<dbReference type="EMBL" id="JASPKZ010010272">
    <property type="protein sequence ID" value="KAJ9574671.1"/>
    <property type="molecule type" value="Genomic_DNA"/>
</dbReference>
<dbReference type="InterPro" id="IPR007587">
    <property type="entry name" value="SAPS"/>
</dbReference>
<feature type="non-terminal residue" evidence="4">
    <location>
        <position position="1"/>
    </location>
</feature>
<feature type="region of interest" description="Disordered" evidence="3">
    <location>
        <begin position="803"/>
        <end position="825"/>
    </location>
</feature>
<dbReference type="Pfam" id="PF04499">
    <property type="entry name" value="SAPS"/>
    <property type="match status" value="1"/>
</dbReference>
<keyword evidence="2" id="KW-0131">Cell cycle</keyword>
<comment type="similarity">
    <text evidence="1">Belongs to the SAPS family.</text>
</comment>
<dbReference type="GO" id="GO:0019888">
    <property type="term" value="F:protein phosphatase regulator activity"/>
    <property type="evidence" value="ECO:0007669"/>
    <property type="project" value="TreeGrafter"/>
</dbReference>
<dbReference type="GO" id="GO:0019903">
    <property type="term" value="F:protein phosphatase binding"/>
    <property type="evidence" value="ECO:0007669"/>
    <property type="project" value="InterPro"/>
</dbReference>
<evidence type="ECO:0000313" key="4">
    <source>
        <dbReference type="EMBL" id="KAJ9574671.1"/>
    </source>
</evidence>
<dbReference type="PANTHER" id="PTHR12634:SF8">
    <property type="entry name" value="FIERY MOUNTAIN, ISOFORM D"/>
    <property type="match status" value="1"/>
</dbReference>
<dbReference type="SUPFAM" id="SSF48371">
    <property type="entry name" value="ARM repeat"/>
    <property type="match status" value="1"/>
</dbReference>
<comment type="caution">
    <text evidence="4">The sequence shown here is derived from an EMBL/GenBank/DDBJ whole genome shotgun (WGS) entry which is preliminary data.</text>
</comment>
<reference evidence="4" key="2">
    <citation type="submission" date="2023-05" db="EMBL/GenBank/DDBJ databases">
        <authorList>
            <person name="Fouks B."/>
        </authorList>
    </citation>
    <scope>NUCLEOTIDE SEQUENCE</scope>
    <source>
        <strain evidence="4">Stay&amp;Tobe</strain>
        <tissue evidence="4">Testes</tissue>
    </source>
</reference>
<feature type="compositionally biased region" description="Basic and acidic residues" evidence="3">
    <location>
        <begin position="672"/>
        <end position="684"/>
    </location>
</feature>